<evidence type="ECO:0000256" key="1">
    <source>
        <dbReference type="SAM" id="MobiDB-lite"/>
    </source>
</evidence>
<name>A0AAV8VCG8_9CUCU</name>
<comment type="caution">
    <text evidence="2">The sequence shown here is derived from an EMBL/GenBank/DDBJ whole genome shotgun (WGS) entry which is preliminary data.</text>
</comment>
<dbReference type="Proteomes" id="UP001159042">
    <property type="component" value="Unassembled WGS sequence"/>
</dbReference>
<protein>
    <recommendedName>
        <fullName evidence="4">No apical meristem-associated C-terminal domain-containing protein</fullName>
    </recommendedName>
</protein>
<dbReference type="EMBL" id="JANEYG010000162">
    <property type="protein sequence ID" value="KAJ8911794.1"/>
    <property type="molecule type" value="Genomic_DNA"/>
</dbReference>
<reference evidence="2 3" key="1">
    <citation type="journal article" date="2023" name="Insect Mol. Biol.">
        <title>Genome sequencing provides insights into the evolution of gene families encoding plant cell wall-degrading enzymes in longhorned beetles.</title>
        <authorList>
            <person name="Shin N.R."/>
            <person name="Okamura Y."/>
            <person name="Kirsch R."/>
            <person name="Pauchet Y."/>
        </authorList>
    </citation>
    <scope>NUCLEOTIDE SEQUENCE [LARGE SCALE GENOMIC DNA]</scope>
    <source>
        <strain evidence="2">EAD_L_NR</strain>
    </source>
</reference>
<dbReference type="AlphaFoldDB" id="A0AAV8VCG8"/>
<keyword evidence="3" id="KW-1185">Reference proteome</keyword>
<evidence type="ECO:0000313" key="3">
    <source>
        <dbReference type="Proteomes" id="UP001159042"/>
    </source>
</evidence>
<accession>A0AAV8VCG8</accession>
<organism evidence="2 3">
    <name type="scientific">Exocentrus adspersus</name>
    <dbReference type="NCBI Taxonomy" id="1586481"/>
    <lineage>
        <taxon>Eukaryota</taxon>
        <taxon>Metazoa</taxon>
        <taxon>Ecdysozoa</taxon>
        <taxon>Arthropoda</taxon>
        <taxon>Hexapoda</taxon>
        <taxon>Insecta</taxon>
        <taxon>Pterygota</taxon>
        <taxon>Neoptera</taxon>
        <taxon>Endopterygota</taxon>
        <taxon>Coleoptera</taxon>
        <taxon>Polyphaga</taxon>
        <taxon>Cucujiformia</taxon>
        <taxon>Chrysomeloidea</taxon>
        <taxon>Cerambycidae</taxon>
        <taxon>Lamiinae</taxon>
        <taxon>Acanthocinini</taxon>
        <taxon>Exocentrus</taxon>
    </lineage>
</organism>
<sequence length="205" mass="24241">MTLKKAYQILFPKKHKEAKTTEKTNWKHFNTNDLKRCLTPALRHPAMRNNHKIQDMESQDEQVDDTTVVSQIEEQNVNNKRIRDNSGGCRGTRGPDRRRPTATLVRTLASNALAEKYEYLADKKNIIADHTIKKIERERLQAEEEHRLRKECLQLDVEIKRKQLEKLSLLVRRQPLETFASIYQRSSQSHFWCELKPHYRGSHLE</sequence>
<proteinExistence type="predicted"/>
<evidence type="ECO:0008006" key="4">
    <source>
        <dbReference type="Google" id="ProtNLM"/>
    </source>
</evidence>
<feature type="region of interest" description="Disordered" evidence="1">
    <location>
        <begin position="78"/>
        <end position="98"/>
    </location>
</feature>
<gene>
    <name evidence="2" type="ORF">NQ315_003329</name>
</gene>
<evidence type="ECO:0000313" key="2">
    <source>
        <dbReference type="EMBL" id="KAJ8911794.1"/>
    </source>
</evidence>